<organism evidence="1 2">
    <name type="scientific">Triplophysa tibetana</name>
    <dbReference type="NCBI Taxonomy" id="1572043"/>
    <lineage>
        <taxon>Eukaryota</taxon>
        <taxon>Metazoa</taxon>
        <taxon>Chordata</taxon>
        <taxon>Craniata</taxon>
        <taxon>Vertebrata</taxon>
        <taxon>Euteleostomi</taxon>
        <taxon>Actinopterygii</taxon>
        <taxon>Neopterygii</taxon>
        <taxon>Teleostei</taxon>
        <taxon>Ostariophysi</taxon>
        <taxon>Cypriniformes</taxon>
        <taxon>Nemacheilidae</taxon>
        <taxon>Triplophysa</taxon>
    </lineage>
</organism>
<dbReference type="EMBL" id="SOYY01000004">
    <property type="protein sequence ID" value="KAA0721960.1"/>
    <property type="molecule type" value="Genomic_DNA"/>
</dbReference>
<proteinExistence type="predicted"/>
<dbReference type="AlphaFoldDB" id="A0A5A9PIQ6"/>
<protein>
    <submittedName>
        <fullName evidence="1">Uncharacterized protein</fullName>
    </submittedName>
</protein>
<comment type="caution">
    <text evidence="1">The sequence shown here is derived from an EMBL/GenBank/DDBJ whole genome shotgun (WGS) entry which is preliminary data.</text>
</comment>
<name>A0A5A9PIQ6_9TELE</name>
<keyword evidence="2" id="KW-1185">Reference proteome</keyword>
<accession>A0A5A9PIQ6</accession>
<reference evidence="1 2" key="1">
    <citation type="journal article" date="2019" name="Mol. Ecol. Resour.">
        <title>Chromosome-level genome assembly of Triplophysa tibetana, a fish adapted to the harsh high-altitude environment of the Tibetan Plateau.</title>
        <authorList>
            <person name="Yang X."/>
            <person name="Liu H."/>
            <person name="Ma Z."/>
            <person name="Zou Y."/>
            <person name="Zou M."/>
            <person name="Mao Y."/>
            <person name="Li X."/>
            <person name="Wang H."/>
            <person name="Chen T."/>
            <person name="Wang W."/>
            <person name="Yang R."/>
        </authorList>
    </citation>
    <scope>NUCLEOTIDE SEQUENCE [LARGE SCALE GENOMIC DNA]</scope>
    <source>
        <strain evidence="1">TTIB1903HZAU</strain>
        <tissue evidence="1">Muscle</tissue>
    </source>
</reference>
<sequence>MEQTGRPTRPAVFNYAGNRLCTNRVASRYRAKGQFTRGEEKRDRDQGNADCGSVLKSRKCTLFIDLKHFEDIYQGTNTTARTIYKNHSSGDSDSHQTVRLSPRQCNGKHSMEIIFKADEPPVRVDVKEISMSIIELILVLLKALWRRVTQTLGISEVQKAARQRLQHQSDLSVKDSPDVRDLLKKSELSSQQEEKQELCRCSISTGITSCHLTLGGKNIWLFFCLPCWIFGKCASSSAPISLLRLLKRSRKFKENMSACVHSLSNTPWKHIHNAPLTSQFSEVIFNYASMSFVIRVEMLVPPPVRPEPGTSERVLFGCVSERELKGVFQIDSVCVDVFESRQKDRILHDDPCERYLSG</sequence>
<evidence type="ECO:0000313" key="1">
    <source>
        <dbReference type="EMBL" id="KAA0721960.1"/>
    </source>
</evidence>
<dbReference type="Proteomes" id="UP000324632">
    <property type="component" value="Chromosome 4"/>
</dbReference>
<evidence type="ECO:0000313" key="2">
    <source>
        <dbReference type="Proteomes" id="UP000324632"/>
    </source>
</evidence>
<gene>
    <name evidence="1" type="ORF">E1301_Tti012034</name>
</gene>